<evidence type="ECO:0000256" key="3">
    <source>
        <dbReference type="ARBA" id="ARBA00022741"/>
    </source>
</evidence>
<reference evidence="9" key="1">
    <citation type="submission" date="2021-02" db="EMBL/GenBank/DDBJ databases">
        <authorList>
            <person name="Dougan E. K."/>
            <person name="Rhodes N."/>
            <person name="Thang M."/>
            <person name="Chan C."/>
        </authorList>
    </citation>
    <scope>NUCLEOTIDE SEQUENCE</scope>
</reference>
<dbReference type="EMBL" id="CAJNNV010024208">
    <property type="protein sequence ID" value="CAE8608936.1"/>
    <property type="molecule type" value="Genomic_DNA"/>
</dbReference>
<dbReference type="AlphaFoldDB" id="A0A813FER9"/>
<gene>
    <name evidence="9" type="ORF">PGLA1383_LOCUS26764</name>
</gene>
<dbReference type="GO" id="GO:0005524">
    <property type="term" value="F:ATP binding"/>
    <property type="evidence" value="ECO:0007669"/>
    <property type="project" value="UniProtKB-UniRule"/>
</dbReference>
<dbReference type="Proteomes" id="UP000654075">
    <property type="component" value="Unassembled WGS sequence"/>
</dbReference>
<protein>
    <recommendedName>
        <fullName evidence="8">Protein kinase domain-containing protein</fullName>
    </recommendedName>
</protein>
<feature type="non-terminal residue" evidence="9">
    <location>
        <position position="248"/>
    </location>
</feature>
<evidence type="ECO:0000256" key="4">
    <source>
        <dbReference type="ARBA" id="ARBA00022777"/>
    </source>
</evidence>
<keyword evidence="4" id="KW-0418">Kinase</keyword>
<evidence type="ECO:0000256" key="5">
    <source>
        <dbReference type="ARBA" id="ARBA00022840"/>
    </source>
</evidence>
<dbReference type="SUPFAM" id="SSF56112">
    <property type="entry name" value="Protein kinase-like (PK-like)"/>
    <property type="match status" value="1"/>
</dbReference>
<dbReference type="InterPro" id="IPR050205">
    <property type="entry name" value="CDPK_Ser/Thr_kinases"/>
</dbReference>
<comment type="caution">
    <text evidence="9">The sequence shown here is derived from an EMBL/GenBank/DDBJ whole genome shotgun (WGS) entry which is preliminary data.</text>
</comment>
<keyword evidence="10" id="KW-1185">Reference proteome</keyword>
<proteinExistence type="predicted"/>
<dbReference type="Pfam" id="PF00069">
    <property type="entry name" value="Pkinase"/>
    <property type="match status" value="1"/>
</dbReference>
<dbReference type="Gene3D" id="1.10.510.10">
    <property type="entry name" value="Transferase(Phosphotransferase) domain 1"/>
    <property type="match status" value="1"/>
</dbReference>
<dbReference type="PROSITE" id="PS00107">
    <property type="entry name" value="PROTEIN_KINASE_ATP"/>
    <property type="match status" value="1"/>
</dbReference>
<dbReference type="InterPro" id="IPR017441">
    <property type="entry name" value="Protein_kinase_ATP_BS"/>
</dbReference>
<dbReference type="OrthoDB" id="412753at2759"/>
<keyword evidence="5 6" id="KW-0067">ATP-binding</keyword>
<accession>A0A813FER9</accession>
<name>A0A813FER9_POLGL</name>
<feature type="region of interest" description="Disordered" evidence="7">
    <location>
        <begin position="24"/>
        <end position="67"/>
    </location>
</feature>
<feature type="binding site" evidence="6">
    <location>
        <position position="149"/>
    </location>
    <ligand>
        <name>ATP</name>
        <dbReference type="ChEBI" id="CHEBI:30616"/>
    </ligand>
</feature>
<dbReference type="InterPro" id="IPR011009">
    <property type="entry name" value="Kinase-like_dom_sf"/>
</dbReference>
<dbReference type="GO" id="GO:0004674">
    <property type="term" value="F:protein serine/threonine kinase activity"/>
    <property type="evidence" value="ECO:0007669"/>
    <property type="project" value="UniProtKB-KW"/>
</dbReference>
<dbReference type="InterPro" id="IPR000719">
    <property type="entry name" value="Prot_kinase_dom"/>
</dbReference>
<evidence type="ECO:0000256" key="7">
    <source>
        <dbReference type="SAM" id="MobiDB-lite"/>
    </source>
</evidence>
<feature type="non-terminal residue" evidence="9">
    <location>
        <position position="1"/>
    </location>
</feature>
<evidence type="ECO:0000313" key="9">
    <source>
        <dbReference type="EMBL" id="CAE8608936.1"/>
    </source>
</evidence>
<sequence>PSNSMIQEGLMQAFRTPSRSCFGDILDEQGSEAKPVDVPPGSSPAVEQPGWEMTARGSKPGSSHMGDEIHPGGDLTALVREESCSNLFMDADEKAEEVCQDSFLFEEKYSLVGNGPLGEGTFGLVWRCTPKNEEAATHGKEMAAKIVRKARLQPRDMRYLLGEDGEVRLHLTMKHPHIVQLFEFFDEPHNVTLVLEYCRGGDLFDAIVKTSRGTGRGFSEKQAAIVTSHVMSALAYVHGQGVVHRDIK</sequence>
<organism evidence="9 10">
    <name type="scientific">Polarella glacialis</name>
    <name type="common">Dinoflagellate</name>
    <dbReference type="NCBI Taxonomy" id="89957"/>
    <lineage>
        <taxon>Eukaryota</taxon>
        <taxon>Sar</taxon>
        <taxon>Alveolata</taxon>
        <taxon>Dinophyceae</taxon>
        <taxon>Suessiales</taxon>
        <taxon>Suessiaceae</taxon>
        <taxon>Polarella</taxon>
    </lineage>
</organism>
<evidence type="ECO:0000256" key="6">
    <source>
        <dbReference type="PROSITE-ProRule" id="PRU10141"/>
    </source>
</evidence>
<dbReference type="PANTHER" id="PTHR24349">
    <property type="entry name" value="SERINE/THREONINE-PROTEIN KINASE"/>
    <property type="match status" value="1"/>
</dbReference>
<dbReference type="PROSITE" id="PS50011">
    <property type="entry name" value="PROTEIN_KINASE_DOM"/>
    <property type="match status" value="1"/>
</dbReference>
<evidence type="ECO:0000313" key="10">
    <source>
        <dbReference type="Proteomes" id="UP000654075"/>
    </source>
</evidence>
<keyword evidence="1" id="KW-0723">Serine/threonine-protein kinase</keyword>
<feature type="domain" description="Protein kinase" evidence="8">
    <location>
        <begin position="111"/>
        <end position="248"/>
    </location>
</feature>
<dbReference type="SMART" id="SM00220">
    <property type="entry name" value="S_TKc"/>
    <property type="match status" value="1"/>
</dbReference>
<keyword evidence="2" id="KW-0808">Transferase</keyword>
<evidence type="ECO:0000256" key="1">
    <source>
        <dbReference type="ARBA" id="ARBA00022527"/>
    </source>
</evidence>
<keyword evidence="3 6" id="KW-0547">Nucleotide-binding</keyword>
<evidence type="ECO:0000256" key="2">
    <source>
        <dbReference type="ARBA" id="ARBA00022679"/>
    </source>
</evidence>
<evidence type="ECO:0000259" key="8">
    <source>
        <dbReference type="PROSITE" id="PS50011"/>
    </source>
</evidence>